<feature type="domain" description="RiboL-PSP-HEPN" evidence="1">
    <location>
        <begin position="16"/>
        <end position="203"/>
    </location>
</feature>
<organism evidence="2 3">
    <name type="scientific">Metallumcola ferriviriculae</name>
    <dbReference type="NCBI Taxonomy" id="3039180"/>
    <lineage>
        <taxon>Bacteria</taxon>
        <taxon>Bacillati</taxon>
        <taxon>Bacillota</taxon>
        <taxon>Clostridia</taxon>
        <taxon>Neomoorellales</taxon>
        <taxon>Desulfitibacteraceae</taxon>
        <taxon>Metallumcola</taxon>
    </lineage>
</organism>
<dbReference type="AlphaFoldDB" id="A0AAU0UJ26"/>
<proteinExistence type="predicted"/>
<dbReference type="KEGG" id="dbc:MFMK1_000052"/>
<evidence type="ECO:0000259" key="1">
    <source>
        <dbReference type="Pfam" id="PF18735"/>
    </source>
</evidence>
<accession>A0AAU0UJ26</accession>
<name>A0AAU0UJ26_9FIRM</name>
<gene>
    <name evidence="2" type="ORF">MFMK1_000052</name>
</gene>
<reference evidence="2 3" key="1">
    <citation type="submission" date="2023-04" db="EMBL/GenBank/DDBJ databases">
        <authorList>
            <person name="Hsu D."/>
        </authorList>
    </citation>
    <scope>NUCLEOTIDE SEQUENCE [LARGE SCALE GENOMIC DNA]</scope>
    <source>
        <strain evidence="2 3">MK1</strain>
    </source>
</reference>
<dbReference type="Proteomes" id="UP001329915">
    <property type="component" value="Chromosome"/>
</dbReference>
<protein>
    <recommendedName>
        <fullName evidence="1">RiboL-PSP-HEPN domain-containing protein</fullName>
    </recommendedName>
</protein>
<sequence length="214" mass="24717">MKIRTTEQLLEKIDTDFAWRRKELSVIFGNAKSTKEPLQSTALRVGIALLYAHWEGFIKYASEMYLEFVASQKLRYCDLNHSFIALAFRKELIECEETNKSTIHNKTVKFLLESMEERAQIPCQGVIKTKSNLNSEILKEITATIDLDFTPYELKCNLIDAELLKYRNEVAHGQYVNVNLSDFETLYNEVTGMLNLFKNQIQNAAITKSFLKVS</sequence>
<dbReference type="RefSeq" id="WP_366923197.1">
    <property type="nucleotide sequence ID" value="NZ_CP121694.1"/>
</dbReference>
<evidence type="ECO:0000313" key="3">
    <source>
        <dbReference type="Proteomes" id="UP001329915"/>
    </source>
</evidence>
<dbReference type="InterPro" id="IPR041519">
    <property type="entry name" value="HEPN_RiboL-PSP"/>
</dbReference>
<dbReference type="EMBL" id="CP121694">
    <property type="protein sequence ID" value="WRO20294.1"/>
    <property type="molecule type" value="Genomic_DNA"/>
</dbReference>
<keyword evidence="3" id="KW-1185">Reference proteome</keyword>
<dbReference type="Pfam" id="PF18735">
    <property type="entry name" value="HEPN_RiboL-PSP"/>
    <property type="match status" value="1"/>
</dbReference>
<evidence type="ECO:0000313" key="2">
    <source>
        <dbReference type="EMBL" id="WRO20294.1"/>
    </source>
</evidence>